<evidence type="ECO:0000256" key="1">
    <source>
        <dbReference type="ARBA" id="ARBA00007179"/>
    </source>
</evidence>
<sequence>MSRHGSRFFTNPFFNSVEEGAREVNLAWLKREARAYISSITSRTPDEENYYGGAYTGIAGEGYGVLRASILFPENSENYLKFCEELVRTQIRHNKGISSRKDSQFILGMLGVYVMKSFCDKKRGTFDSKTLQHIIETTHKSLVSGYQREGDDEMLTGRAGILAAALNLKFISSDESIPEDLLKQVIDKILESGREYSLRNGSPCPLMYQWHGKEYLGAAHGLMGILQMLLRFIALFSEFSSLLKILTICFYYVVDPYST</sequence>
<keyword evidence="2" id="KW-0812">Transmembrane</keyword>
<evidence type="ECO:0000313" key="3">
    <source>
        <dbReference type="EMBL" id="MFH4980327.1"/>
    </source>
</evidence>
<feature type="transmembrane region" description="Helical" evidence="2">
    <location>
        <begin position="232"/>
        <end position="254"/>
    </location>
</feature>
<dbReference type="Proteomes" id="UP001608902">
    <property type="component" value="Unassembled WGS sequence"/>
</dbReference>
<dbReference type="AlphaFoldDB" id="A0ABD6EUG6"/>
<dbReference type="Pfam" id="PF05147">
    <property type="entry name" value="LANC_like"/>
    <property type="match status" value="1"/>
</dbReference>
<comment type="caution">
    <text evidence="3">The sequence shown here is derived from an EMBL/GenBank/DDBJ whole genome shotgun (WGS) entry which is preliminary data.</text>
</comment>
<dbReference type="PRINTS" id="PR01950">
    <property type="entry name" value="LANCSUPER"/>
</dbReference>
<keyword evidence="4" id="KW-1185">Reference proteome</keyword>
<dbReference type="InterPro" id="IPR007822">
    <property type="entry name" value="LANC-like"/>
</dbReference>
<protein>
    <submittedName>
        <fullName evidence="3">Uncharacterized protein</fullName>
    </submittedName>
</protein>
<dbReference type="InterPro" id="IPR020464">
    <property type="entry name" value="LanC-like_prot_euk"/>
</dbReference>
<dbReference type="InterPro" id="IPR012341">
    <property type="entry name" value="6hp_glycosidase-like_sf"/>
</dbReference>
<evidence type="ECO:0000256" key="2">
    <source>
        <dbReference type="SAM" id="Phobius"/>
    </source>
</evidence>
<gene>
    <name evidence="3" type="ORF">AB6A40_007036</name>
</gene>
<organism evidence="3 4">
    <name type="scientific">Gnathostoma spinigerum</name>
    <dbReference type="NCBI Taxonomy" id="75299"/>
    <lineage>
        <taxon>Eukaryota</taxon>
        <taxon>Metazoa</taxon>
        <taxon>Ecdysozoa</taxon>
        <taxon>Nematoda</taxon>
        <taxon>Chromadorea</taxon>
        <taxon>Rhabditida</taxon>
        <taxon>Spirurina</taxon>
        <taxon>Gnathostomatomorpha</taxon>
        <taxon>Gnathostomatoidea</taxon>
        <taxon>Gnathostomatidae</taxon>
        <taxon>Gnathostoma</taxon>
    </lineage>
</organism>
<keyword evidence="2" id="KW-1133">Transmembrane helix</keyword>
<dbReference type="SUPFAM" id="SSF158745">
    <property type="entry name" value="LanC-like"/>
    <property type="match status" value="1"/>
</dbReference>
<dbReference type="PANTHER" id="PTHR12736:SF7">
    <property type="entry name" value="LANC-LIKE PROTEIN 3"/>
    <property type="match status" value="1"/>
</dbReference>
<dbReference type="CDD" id="cd04794">
    <property type="entry name" value="euk_LANCL"/>
    <property type="match status" value="1"/>
</dbReference>
<dbReference type="EMBL" id="JBGFUD010005406">
    <property type="protein sequence ID" value="MFH4980327.1"/>
    <property type="molecule type" value="Genomic_DNA"/>
</dbReference>
<dbReference type="PANTHER" id="PTHR12736">
    <property type="entry name" value="LANC-LIKE PROTEIN"/>
    <property type="match status" value="1"/>
</dbReference>
<evidence type="ECO:0000313" key="4">
    <source>
        <dbReference type="Proteomes" id="UP001608902"/>
    </source>
</evidence>
<dbReference type="PRINTS" id="PR01951">
    <property type="entry name" value="LANCEUKARYTE"/>
</dbReference>
<keyword evidence="2" id="KW-0472">Membrane</keyword>
<name>A0ABD6EUG6_9BILA</name>
<dbReference type="Gene3D" id="1.50.10.10">
    <property type="match status" value="1"/>
</dbReference>
<accession>A0ABD6EUG6</accession>
<proteinExistence type="inferred from homology"/>
<comment type="similarity">
    <text evidence="1">Belongs to the LanC-like protein family.</text>
</comment>
<reference evidence="3 4" key="1">
    <citation type="submission" date="2024-08" db="EMBL/GenBank/DDBJ databases">
        <title>Gnathostoma spinigerum genome.</title>
        <authorList>
            <person name="Gonzalez-Bertolin B."/>
            <person name="Monzon S."/>
            <person name="Zaballos A."/>
            <person name="Jimenez P."/>
            <person name="Dekumyoy P."/>
            <person name="Varona S."/>
            <person name="Cuesta I."/>
            <person name="Sumanam S."/>
            <person name="Adisakwattana P."/>
            <person name="Gasser R.B."/>
            <person name="Hernandez-Gonzalez A."/>
            <person name="Young N.D."/>
            <person name="Perteguer M.J."/>
        </authorList>
    </citation>
    <scope>NUCLEOTIDE SEQUENCE [LARGE SCALE GENOMIC DNA]</scope>
    <source>
        <strain evidence="3">AL3</strain>
        <tissue evidence="3">Liver</tissue>
    </source>
</reference>